<evidence type="ECO:0000259" key="10">
    <source>
        <dbReference type="PROSITE" id="PS50929"/>
    </source>
</evidence>
<comment type="similarity">
    <text evidence="2">Belongs to the ABC transporter superfamily.</text>
</comment>
<dbReference type="InterPro" id="IPR036640">
    <property type="entry name" value="ABC1_TM_sf"/>
</dbReference>
<dbReference type="PROSITE" id="PS00211">
    <property type="entry name" value="ABC_TRANSPORTER_1"/>
    <property type="match status" value="1"/>
</dbReference>
<keyword evidence="7 8" id="KW-0472">Membrane</keyword>
<dbReference type="Pfam" id="PF00664">
    <property type="entry name" value="ABC_membrane"/>
    <property type="match status" value="1"/>
</dbReference>
<evidence type="ECO:0000256" key="3">
    <source>
        <dbReference type="ARBA" id="ARBA00022692"/>
    </source>
</evidence>
<dbReference type="GO" id="GO:0005886">
    <property type="term" value="C:plasma membrane"/>
    <property type="evidence" value="ECO:0007669"/>
    <property type="project" value="UniProtKB-SubCell"/>
</dbReference>
<keyword evidence="6 8" id="KW-1133">Transmembrane helix</keyword>
<dbReference type="InterPro" id="IPR039421">
    <property type="entry name" value="Type_1_exporter"/>
</dbReference>
<name>W7YTW8_9BACL</name>
<protein>
    <submittedName>
        <fullName evidence="11">Lipid A export ATP-binding/permease protein MsbA</fullName>
    </submittedName>
</protein>
<feature type="transmembrane region" description="Helical" evidence="8">
    <location>
        <begin position="176"/>
        <end position="193"/>
    </location>
</feature>
<keyword evidence="12" id="KW-1185">Reference proteome</keyword>
<evidence type="ECO:0000256" key="4">
    <source>
        <dbReference type="ARBA" id="ARBA00022741"/>
    </source>
</evidence>
<evidence type="ECO:0000313" key="11">
    <source>
        <dbReference type="EMBL" id="GAF08051.1"/>
    </source>
</evidence>
<sequence>MGQAQGIGSTSEPRQGPGLIRRFVSYYRPHRKLFMVDFGCAVIAGLLELGFPISVQWVVDSLLPAGHWGTITAAGFGLLALYLVCMGLQFIVSYWGHKLGINIESDMRQQAFNHVQKLSFRYFDNTKTGHLMSRMTNDLFDIGEMAHHGPEDMFIAVMTFAGAFGIMWSVNWQLALITFTIMPFIVWLIVFFNQKLNRAASEMFRNIANLNSRVEDSVSGIRVVKSFSNEEFEIERFRENNAGFRRSKLRSYLAMSFSVSGMYMLTRLISLVVLVCGAWFAYQGQLSYGELVAFLLYVNIFLKPIDKINALMESYPKGMAGFKRFCELMDTQPDVRDEPDAVEVDHLRGDIEFRKVSFGYENHSRILNDISLQIKAGETIALVGPSGAGKSTLCSLIPRFYDVEEGSITIDGLDIREMSQASLRSQIGMVQQDVFLFSGTIRENISYGRLDASEAELMNAVRQAHLEALIASLPDGLDTVIGERGMKLSGGQRQRLAIARMFLKNPPILILDEATSALDTETERIIQESLEELSMNRTTLIIAHRLATIRNADRIMVVTEDGIAEHGNHDELLKRGGMYARLHQAQFS</sequence>
<dbReference type="PANTHER" id="PTHR43394:SF1">
    <property type="entry name" value="ATP-BINDING CASSETTE SUB-FAMILY B MEMBER 10, MITOCHONDRIAL"/>
    <property type="match status" value="1"/>
</dbReference>
<dbReference type="FunFam" id="1.20.1560.10:FF:000053">
    <property type="entry name" value="Multidrug ABC transporter ATP-binding protein"/>
    <property type="match status" value="1"/>
</dbReference>
<dbReference type="InterPro" id="IPR017871">
    <property type="entry name" value="ABC_transporter-like_CS"/>
</dbReference>
<evidence type="ECO:0000256" key="1">
    <source>
        <dbReference type="ARBA" id="ARBA00004651"/>
    </source>
</evidence>
<dbReference type="InterPro" id="IPR011527">
    <property type="entry name" value="ABC1_TM_dom"/>
</dbReference>
<evidence type="ECO:0000256" key="8">
    <source>
        <dbReference type="SAM" id="Phobius"/>
    </source>
</evidence>
<dbReference type="InterPro" id="IPR003593">
    <property type="entry name" value="AAA+_ATPase"/>
</dbReference>
<dbReference type="PANTHER" id="PTHR43394">
    <property type="entry name" value="ATP-DEPENDENT PERMEASE MDL1, MITOCHONDRIAL"/>
    <property type="match status" value="1"/>
</dbReference>
<accession>W7YTW8</accession>
<dbReference type="PROSITE" id="PS50893">
    <property type="entry name" value="ABC_TRANSPORTER_2"/>
    <property type="match status" value="1"/>
</dbReference>
<feature type="transmembrane region" description="Helical" evidence="8">
    <location>
        <begin position="252"/>
        <end position="280"/>
    </location>
</feature>
<gene>
    <name evidence="11" type="ORF">JCM16418_2088</name>
</gene>
<keyword evidence="3 8" id="KW-0812">Transmembrane</keyword>
<reference evidence="11 12" key="1">
    <citation type="journal article" date="2014" name="Genome Announc.">
        <title>Draft Genome Sequence of Paenibacillus pini JCM 16418T, Isolated from the Rhizosphere of Pine Tree.</title>
        <authorList>
            <person name="Yuki M."/>
            <person name="Oshima K."/>
            <person name="Suda W."/>
            <person name="Oshida Y."/>
            <person name="Kitamura K."/>
            <person name="Iida Y."/>
            <person name="Hattori M."/>
            <person name="Ohkuma M."/>
        </authorList>
    </citation>
    <scope>NUCLEOTIDE SEQUENCE [LARGE SCALE GENOMIC DNA]</scope>
    <source>
        <strain evidence="11 12">JCM 16418</strain>
    </source>
</reference>
<dbReference type="EMBL" id="BAVZ01000005">
    <property type="protein sequence ID" value="GAF08051.1"/>
    <property type="molecule type" value="Genomic_DNA"/>
</dbReference>
<dbReference type="Gene3D" id="1.20.1560.10">
    <property type="entry name" value="ABC transporter type 1, transmembrane domain"/>
    <property type="match status" value="1"/>
</dbReference>
<dbReference type="STRING" id="1236976.JCM16418_2088"/>
<dbReference type="InterPro" id="IPR027417">
    <property type="entry name" value="P-loop_NTPase"/>
</dbReference>
<keyword evidence="5 11" id="KW-0067">ATP-binding</keyword>
<dbReference type="Gene3D" id="3.40.50.300">
    <property type="entry name" value="P-loop containing nucleotide triphosphate hydrolases"/>
    <property type="match status" value="1"/>
</dbReference>
<dbReference type="SUPFAM" id="SSF52540">
    <property type="entry name" value="P-loop containing nucleoside triphosphate hydrolases"/>
    <property type="match status" value="1"/>
</dbReference>
<feature type="domain" description="ABC transporter" evidence="9">
    <location>
        <begin position="351"/>
        <end position="585"/>
    </location>
</feature>
<dbReference type="Pfam" id="PF00005">
    <property type="entry name" value="ABC_tran"/>
    <property type="match status" value="1"/>
</dbReference>
<proteinExistence type="inferred from homology"/>
<feature type="domain" description="ABC transmembrane type-1" evidence="10">
    <location>
        <begin position="38"/>
        <end position="317"/>
    </location>
</feature>
<dbReference type="Proteomes" id="UP000019364">
    <property type="component" value="Unassembled WGS sequence"/>
</dbReference>
<dbReference type="CDD" id="cd18549">
    <property type="entry name" value="ABC_6TM_YwjA_like"/>
    <property type="match status" value="1"/>
</dbReference>
<dbReference type="AlphaFoldDB" id="W7YTW8"/>
<feature type="transmembrane region" description="Helical" evidence="8">
    <location>
        <begin position="71"/>
        <end position="95"/>
    </location>
</feature>
<evidence type="ECO:0000256" key="2">
    <source>
        <dbReference type="ARBA" id="ARBA00005417"/>
    </source>
</evidence>
<dbReference type="GO" id="GO:0015421">
    <property type="term" value="F:ABC-type oligopeptide transporter activity"/>
    <property type="evidence" value="ECO:0007669"/>
    <property type="project" value="TreeGrafter"/>
</dbReference>
<feature type="transmembrane region" description="Helical" evidence="8">
    <location>
        <begin position="33"/>
        <end position="59"/>
    </location>
</feature>
<dbReference type="SUPFAM" id="SSF90123">
    <property type="entry name" value="ABC transporter transmembrane region"/>
    <property type="match status" value="1"/>
</dbReference>
<dbReference type="SMART" id="SM00382">
    <property type="entry name" value="AAA"/>
    <property type="match status" value="1"/>
</dbReference>
<dbReference type="GO" id="GO:0005524">
    <property type="term" value="F:ATP binding"/>
    <property type="evidence" value="ECO:0007669"/>
    <property type="project" value="UniProtKB-KW"/>
</dbReference>
<dbReference type="GO" id="GO:0016887">
    <property type="term" value="F:ATP hydrolysis activity"/>
    <property type="evidence" value="ECO:0007669"/>
    <property type="project" value="InterPro"/>
</dbReference>
<dbReference type="eggNOG" id="COG1132">
    <property type="taxonomic scope" value="Bacteria"/>
</dbReference>
<comment type="subcellular location">
    <subcellularLocation>
        <location evidence="1">Cell membrane</location>
        <topology evidence="1">Multi-pass membrane protein</topology>
    </subcellularLocation>
</comment>
<feature type="transmembrane region" description="Helical" evidence="8">
    <location>
        <begin position="153"/>
        <end position="170"/>
    </location>
</feature>
<evidence type="ECO:0000256" key="6">
    <source>
        <dbReference type="ARBA" id="ARBA00022989"/>
    </source>
</evidence>
<dbReference type="FunFam" id="3.40.50.300:FF:000218">
    <property type="entry name" value="Multidrug ABC transporter ATP-binding protein"/>
    <property type="match status" value="1"/>
</dbReference>
<evidence type="ECO:0000259" key="9">
    <source>
        <dbReference type="PROSITE" id="PS50893"/>
    </source>
</evidence>
<comment type="caution">
    <text evidence="11">The sequence shown here is derived from an EMBL/GenBank/DDBJ whole genome shotgun (WGS) entry which is preliminary data.</text>
</comment>
<dbReference type="PROSITE" id="PS50929">
    <property type="entry name" value="ABC_TM1F"/>
    <property type="match status" value="1"/>
</dbReference>
<dbReference type="InterPro" id="IPR003439">
    <property type="entry name" value="ABC_transporter-like_ATP-bd"/>
</dbReference>
<evidence type="ECO:0000256" key="7">
    <source>
        <dbReference type="ARBA" id="ARBA00023136"/>
    </source>
</evidence>
<dbReference type="CDD" id="cd03251">
    <property type="entry name" value="ABCC_MsbA"/>
    <property type="match status" value="1"/>
</dbReference>
<evidence type="ECO:0000256" key="5">
    <source>
        <dbReference type="ARBA" id="ARBA00022840"/>
    </source>
</evidence>
<keyword evidence="4" id="KW-0547">Nucleotide-binding</keyword>
<organism evidence="11 12">
    <name type="scientific">Paenibacillus pini JCM 16418</name>
    <dbReference type="NCBI Taxonomy" id="1236976"/>
    <lineage>
        <taxon>Bacteria</taxon>
        <taxon>Bacillati</taxon>
        <taxon>Bacillota</taxon>
        <taxon>Bacilli</taxon>
        <taxon>Bacillales</taxon>
        <taxon>Paenibacillaceae</taxon>
        <taxon>Paenibacillus</taxon>
    </lineage>
</organism>
<evidence type="ECO:0000313" key="12">
    <source>
        <dbReference type="Proteomes" id="UP000019364"/>
    </source>
</evidence>